<dbReference type="GO" id="GO:0005886">
    <property type="term" value="C:plasma membrane"/>
    <property type="evidence" value="ECO:0007669"/>
    <property type="project" value="UniProtKB-SubCell"/>
</dbReference>
<evidence type="ECO:0000313" key="10">
    <source>
        <dbReference type="Proteomes" id="UP000593910"/>
    </source>
</evidence>
<comment type="subcellular location">
    <subcellularLocation>
        <location evidence="1">Cell membrane</location>
        <topology evidence="1">Multi-pass membrane protein</topology>
    </subcellularLocation>
</comment>
<dbReference type="GO" id="GO:0033214">
    <property type="term" value="P:siderophore-iron import into cell"/>
    <property type="evidence" value="ECO:0007669"/>
    <property type="project" value="TreeGrafter"/>
</dbReference>
<evidence type="ECO:0000256" key="3">
    <source>
        <dbReference type="ARBA" id="ARBA00022448"/>
    </source>
</evidence>
<keyword evidence="4" id="KW-1003">Cell membrane</keyword>
<dbReference type="InterPro" id="IPR000522">
    <property type="entry name" value="ABC_transptr_permease_BtuC"/>
</dbReference>
<evidence type="ECO:0000256" key="6">
    <source>
        <dbReference type="ARBA" id="ARBA00022989"/>
    </source>
</evidence>
<sequence>MTHVHNGKFIFLGLTLLLITATLLLLWGQYPIELSTFQSYINYKVFGMDTTLEADTITLLDNIILEIRLPRILLAILIGASLATSGAVFQAMFVNPLVSPGILGVLAGASFGAALGMLLTEEWFFIQILAFTFGFIAVAFSVLIGSMVNNSRSSIMLVLGGVISGSLFTAFLSVIKYVADPYSTLPAIVYWLMGSLSMAELDGVVLVAIPMLISIFSMVLMGKYFDILSLGDEEAKALGVNVKMIKILAIVLATLASSLSVVMAGIIGWIGLIIPHIIRMAIGPSHALLLPLSAIFGGLFLLLADSVSRLAMSVEIPIGILTSLIGIPIFIIVLKNARAAWN</sequence>
<feature type="transmembrane region" description="Helical" evidence="8">
    <location>
        <begin position="101"/>
        <end position="119"/>
    </location>
</feature>
<feature type="transmembrane region" description="Helical" evidence="8">
    <location>
        <begin position="72"/>
        <end position="94"/>
    </location>
</feature>
<feature type="transmembrane region" description="Helical" evidence="8">
    <location>
        <begin position="125"/>
        <end position="148"/>
    </location>
</feature>
<feature type="transmembrane region" description="Helical" evidence="8">
    <location>
        <begin position="316"/>
        <end position="334"/>
    </location>
</feature>
<evidence type="ECO:0000256" key="8">
    <source>
        <dbReference type="SAM" id="Phobius"/>
    </source>
</evidence>
<dbReference type="SUPFAM" id="SSF81345">
    <property type="entry name" value="ABC transporter involved in vitamin B12 uptake, BtuC"/>
    <property type="match status" value="1"/>
</dbReference>
<comment type="similarity">
    <text evidence="2">Belongs to the binding-protein-dependent transport system permease family. FecCD subfamily.</text>
</comment>
<organism evidence="9 10">
    <name type="scientific">Sulfurimonas marina</name>
    <dbReference type="NCBI Taxonomy" id="2590551"/>
    <lineage>
        <taxon>Bacteria</taxon>
        <taxon>Pseudomonadati</taxon>
        <taxon>Campylobacterota</taxon>
        <taxon>Epsilonproteobacteria</taxon>
        <taxon>Campylobacterales</taxon>
        <taxon>Sulfurimonadaceae</taxon>
        <taxon>Sulfurimonas</taxon>
    </lineage>
</organism>
<keyword evidence="3" id="KW-0813">Transport</keyword>
<accession>A0A7M1AYX3</accession>
<dbReference type="EMBL" id="CP041165">
    <property type="protein sequence ID" value="QOP41758.1"/>
    <property type="molecule type" value="Genomic_DNA"/>
</dbReference>
<keyword evidence="6 8" id="KW-1133">Transmembrane helix</keyword>
<evidence type="ECO:0000256" key="2">
    <source>
        <dbReference type="ARBA" id="ARBA00007935"/>
    </source>
</evidence>
<dbReference type="GO" id="GO:0022857">
    <property type="term" value="F:transmembrane transporter activity"/>
    <property type="evidence" value="ECO:0007669"/>
    <property type="project" value="InterPro"/>
</dbReference>
<dbReference type="RefSeq" id="WP_193113077.1">
    <property type="nucleotide sequence ID" value="NZ_CP041165.1"/>
</dbReference>
<dbReference type="PANTHER" id="PTHR30472">
    <property type="entry name" value="FERRIC ENTEROBACTIN TRANSPORT SYSTEM PERMEASE PROTEIN"/>
    <property type="match status" value="1"/>
</dbReference>
<evidence type="ECO:0000313" key="9">
    <source>
        <dbReference type="EMBL" id="QOP41758.1"/>
    </source>
</evidence>
<dbReference type="Proteomes" id="UP000593910">
    <property type="component" value="Chromosome"/>
</dbReference>
<evidence type="ECO:0000256" key="1">
    <source>
        <dbReference type="ARBA" id="ARBA00004651"/>
    </source>
</evidence>
<feature type="transmembrane region" description="Helical" evidence="8">
    <location>
        <begin position="155"/>
        <end position="175"/>
    </location>
</feature>
<protein>
    <submittedName>
        <fullName evidence="9">Iron ABC transporter permease</fullName>
    </submittedName>
</protein>
<feature type="transmembrane region" description="Helical" evidence="8">
    <location>
        <begin position="286"/>
        <end position="304"/>
    </location>
</feature>
<keyword evidence="5 8" id="KW-0812">Transmembrane</keyword>
<feature type="transmembrane region" description="Helical" evidence="8">
    <location>
        <begin position="204"/>
        <end position="225"/>
    </location>
</feature>
<dbReference type="Gene3D" id="1.10.3470.10">
    <property type="entry name" value="ABC transporter involved in vitamin B12 uptake, BtuC"/>
    <property type="match status" value="1"/>
</dbReference>
<feature type="transmembrane region" description="Helical" evidence="8">
    <location>
        <begin position="9"/>
        <end position="30"/>
    </location>
</feature>
<keyword evidence="7 8" id="KW-0472">Membrane</keyword>
<dbReference type="InterPro" id="IPR037294">
    <property type="entry name" value="ABC_BtuC-like"/>
</dbReference>
<evidence type="ECO:0000256" key="7">
    <source>
        <dbReference type="ARBA" id="ARBA00023136"/>
    </source>
</evidence>
<gene>
    <name evidence="9" type="ORF">FJR03_08405</name>
</gene>
<dbReference type="Pfam" id="PF01032">
    <property type="entry name" value="FecCD"/>
    <property type="match status" value="1"/>
</dbReference>
<reference evidence="9 10" key="1">
    <citation type="submission" date="2019-06" db="EMBL/GenBank/DDBJ databases">
        <title>Sulfurimonas gotlandica sp. nov., a chemoautotrophic and psychrotolerant epsilonproteobacterium isolated from a pelagic redoxcline, and an emended description of the genus Sulfurimonas.</title>
        <authorList>
            <person name="Wang S."/>
            <person name="Jiang L."/>
            <person name="Shao Z."/>
        </authorList>
    </citation>
    <scope>NUCLEOTIDE SEQUENCE [LARGE SCALE GENOMIC DNA]</scope>
    <source>
        <strain evidence="9 10">B2</strain>
    </source>
</reference>
<evidence type="ECO:0000256" key="5">
    <source>
        <dbReference type="ARBA" id="ARBA00022692"/>
    </source>
</evidence>
<dbReference type="KEGG" id="smax:FJR03_08405"/>
<evidence type="ECO:0000256" key="4">
    <source>
        <dbReference type="ARBA" id="ARBA00022475"/>
    </source>
</evidence>
<proteinExistence type="inferred from homology"/>
<dbReference type="PANTHER" id="PTHR30472:SF70">
    <property type="entry name" value="MOLYBDATE IMPORT SYSTEM PERMEASE PROTEIN MOLB"/>
    <property type="match status" value="1"/>
</dbReference>
<dbReference type="CDD" id="cd06550">
    <property type="entry name" value="TM_ABC_iron-siderophores_like"/>
    <property type="match status" value="1"/>
</dbReference>
<feature type="transmembrane region" description="Helical" evidence="8">
    <location>
        <begin position="245"/>
        <end position="274"/>
    </location>
</feature>
<dbReference type="AlphaFoldDB" id="A0A7M1AYX3"/>
<dbReference type="FunFam" id="1.10.3470.10:FF:000001">
    <property type="entry name" value="Vitamin B12 ABC transporter permease BtuC"/>
    <property type="match status" value="1"/>
</dbReference>
<name>A0A7M1AYX3_9BACT</name>
<keyword evidence="10" id="KW-1185">Reference proteome</keyword>